<keyword evidence="10" id="KW-1185">Reference proteome</keyword>
<evidence type="ECO:0000256" key="7">
    <source>
        <dbReference type="RuleBase" id="RU363032"/>
    </source>
</evidence>
<evidence type="ECO:0000256" key="1">
    <source>
        <dbReference type="ARBA" id="ARBA00004651"/>
    </source>
</evidence>
<feature type="domain" description="ABC transmembrane type-1" evidence="8">
    <location>
        <begin position="92"/>
        <end position="307"/>
    </location>
</feature>
<dbReference type="InterPro" id="IPR000515">
    <property type="entry name" value="MetI-like"/>
</dbReference>
<dbReference type="PANTHER" id="PTHR43227">
    <property type="entry name" value="BLL4140 PROTEIN"/>
    <property type="match status" value="1"/>
</dbReference>
<evidence type="ECO:0000256" key="5">
    <source>
        <dbReference type="ARBA" id="ARBA00022989"/>
    </source>
</evidence>
<comment type="subcellular location">
    <subcellularLocation>
        <location evidence="1 7">Cell membrane</location>
        <topology evidence="1 7">Multi-pass membrane protein</topology>
    </subcellularLocation>
</comment>
<keyword evidence="2 7" id="KW-0813">Transport</keyword>
<evidence type="ECO:0000313" key="9">
    <source>
        <dbReference type="EMBL" id="MEK8129840.1"/>
    </source>
</evidence>
<dbReference type="SUPFAM" id="SSF161098">
    <property type="entry name" value="MetI-like"/>
    <property type="match status" value="1"/>
</dbReference>
<protein>
    <submittedName>
        <fullName evidence="9">ABC transporter permease subunit</fullName>
    </submittedName>
</protein>
<feature type="transmembrane region" description="Helical" evidence="7">
    <location>
        <begin position="286"/>
        <end position="310"/>
    </location>
</feature>
<feature type="transmembrane region" description="Helical" evidence="7">
    <location>
        <begin position="188"/>
        <end position="207"/>
    </location>
</feature>
<sequence>MAVDTQAVKPLQDRMQEGQFKSLLRNIWKYKALYLISLPGIIYFIIFKYVPLLGSVIAFQDYNIFGGVTGSKWVGFEHFQRMFAHYDFLNILKNTLLIGLYDLVLAFPAPIVLALLLNELRLVVYKRVLQTIVYMPHFLSWVIVSGIAISILSPSTGAVNHFLAWLGFEPIYFLGEESWIRTVLIGSGIWRDSGYGTIIYLAALAGINPDLYEAAEVDGAGRWRQTLSITIPALMPTIMILFLLHIGKFLDFGFERVYVFLNPLNKDNGEILDTYIYQAGLLGQQFSYTTAIGLFKSVVGLLMIVIGNFISKKTTGESLY</sequence>
<dbReference type="Proteomes" id="UP001469365">
    <property type="component" value="Unassembled WGS sequence"/>
</dbReference>
<dbReference type="Pfam" id="PF00528">
    <property type="entry name" value="BPD_transp_1"/>
    <property type="match status" value="1"/>
</dbReference>
<gene>
    <name evidence="9" type="ORF">WMW72_18205</name>
</gene>
<evidence type="ECO:0000313" key="10">
    <source>
        <dbReference type="Proteomes" id="UP001469365"/>
    </source>
</evidence>
<evidence type="ECO:0000259" key="8">
    <source>
        <dbReference type="PROSITE" id="PS50928"/>
    </source>
</evidence>
<feature type="transmembrane region" description="Helical" evidence="7">
    <location>
        <begin position="96"/>
        <end position="117"/>
    </location>
</feature>
<name>A0ABU9DP69_9BACL</name>
<dbReference type="Gene3D" id="1.10.3720.10">
    <property type="entry name" value="MetI-like"/>
    <property type="match status" value="1"/>
</dbReference>
<dbReference type="PANTHER" id="PTHR43227:SF11">
    <property type="entry name" value="BLL4140 PROTEIN"/>
    <property type="match status" value="1"/>
</dbReference>
<evidence type="ECO:0000256" key="6">
    <source>
        <dbReference type="ARBA" id="ARBA00023136"/>
    </source>
</evidence>
<reference evidence="9 10" key="1">
    <citation type="submission" date="2024-04" db="EMBL/GenBank/DDBJ databases">
        <title>draft genome sequnece of Paenibacillus filicis.</title>
        <authorList>
            <person name="Kim D.-U."/>
        </authorList>
    </citation>
    <scope>NUCLEOTIDE SEQUENCE [LARGE SCALE GENOMIC DNA]</scope>
    <source>
        <strain evidence="9 10">KACC14197</strain>
    </source>
</reference>
<feature type="transmembrane region" description="Helical" evidence="7">
    <location>
        <begin position="138"/>
        <end position="168"/>
    </location>
</feature>
<organism evidence="9 10">
    <name type="scientific">Paenibacillus filicis</name>
    <dbReference type="NCBI Taxonomy" id="669464"/>
    <lineage>
        <taxon>Bacteria</taxon>
        <taxon>Bacillati</taxon>
        <taxon>Bacillota</taxon>
        <taxon>Bacilli</taxon>
        <taxon>Bacillales</taxon>
        <taxon>Paenibacillaceae</taxon>
        <taxon>Paenibacillus</taxon>
    </lineage>
</organism>
<evidence type="ECO:0000256" key="3">
    <source>
        <dbReference type="ARBA" id="ARBA00022475"/>
    </source>
</evidence>
<comment type="caution">
    <text evidence="9">The sequence shown here is derived from an EMBL/GenBank/DDBJ whole genome shotgun (WGS) entry which is preliminary data.</text>
</comment>
<keyword evidence="5 7" id="KW-1133">Transmembrane helix</keyword>
<dbReference type="EMBL" id="JBBPCC010000011">
    <property type="protein sequence ID" value="MEK8129840.1"/>
    <property type="molecule type" value="Genomic_DNA"/>
</dbReference>
<evidence type="ECO:0000256" key="2">
    <source>
        <dbReference type="ARBA" id="ARBA00022448"/>
    </source>
</evidence>
<proteinExistence type="inferred from homology"/>
<feature type="transmembrane region" description="Helical" evidence="7">
    <location>
        <begin position="227"/>
        <end position="246"/>
    </location>
</feature>
<evidence type="ECO:0000256" key="4">
    <source>
        <dbReference type="ARBA" id="ARBA00022692"/>
    </source>
</evidence>
<dbReference type="PROSITE" id="PS50928">
    <property type="entry name" value="ABC_TM1"/>
    <property type="match status" value="1"/>
</dbReference>
<keyword evidence="3" id="KW-1003">Cell membrane</keyword>
<keyword evidence="6 7" id="KW-0472">Membrane</keyword>
<dbReference type="InterPro" id="IPR050809">
    <property type="entry name" value="UgpAE/MalFG_permease"/>
</dbReference>
<accession>A0ABU9DP69</accession>
<feature type="transmembrane region" description="Helical" evidence="7">
    <location>
        <begin position="32"/>
        <end position="50"/>
    </location>
</feature>
<comment type="similarity">
    <text evidence="7">Belongs to the binding-protein-dependent transport system permease family.</text>
</comment>
<keyword evidence="4 7" id="KW-0812">Transmembrane</keyword>
<dbReference type="InterPro" id="IPR035906">
    <property type="entry name" value="MetI-like_sf"/>
</dbReference>
<dbReference type="CDD" id="cd06261">
    <property type="entry name" value="TM_PBP2"/>
    <property type="match status" value="1"/>
</dbReference>